<dbReference type="InterPro" id="IPR003753">
    <property type="entry name" value="Exonuc_VII_L"/>
</dbReference>
<organism evidence="9 10">
    <name type="scientific">Tindallia magadiensis</name>
    <dbReference type="NCBI Taxonomy" id="69895"/>
    <lineage>
        <taxon>Bacteria</taxon>
        <taxon>Bacillati</taxon>
        <taxon>Bacillota</taxon>
        <taxon>Clostridia</taxon>
        <taxon>Peptostreptococcales</taxon>
        <taxon>Tindalliaceae</taxon>
        <taxon>Tindallia</taxon>
    </lineage>
</organism>
<comment type="subunit">
    <text evidence="5">Heterooligomer composed of large and small subunits.</text>
</comment>
<dbReference type="CDD" id="cd04489">
    <property type="entry name" value="ExoVII_LU_OBF"/>
    <property type="match status" value="1"/>
</dbReference>
<keyword evidence="10" id="KW-1185">Reference proteome</keyword>
<dbReference type="EC" id="3.1.11.6" evidence="5"/>
<dbReference type="PANTHER" id="PTHR30008:SF0">
    <property type="entry name" value="EXODEOXYRIBONUCLEASE 7 LARGE SUBUNIT"/>
    <property type="match status" value="1"/>
</dbReference>
<sequence length="404" mass="45829">MRIKTLSVSDVNKYIKKLFNADPIMHRVSVVGEVTGFKAHSSGHYYFTLKDETSRLRCVMFQQNTKHLTITIKEGMKLKVNGGISVYERDGQYQLYAEHIEEAGIGDYFRAFQQSKERLEKQGLFRKDRKKKLPLFPKKIGIITSQSGAALQDMLKVIKRRWPVANIYLFSTQVQGELASKSLVRSVKLAQNYDLDVVLLGRGGGAVEELWAFNDEELAYVIAESTIPVITGIGHETDSTIADFVADYHAHTPTAAAEIAVPDIAEICSKIDQQITSARKNCERLLHNHKIELKATRQRIPFRFPERLIESDQKSLEHIRKRLMRAPMEKIKRDYLILDSIGNKIDHLSPLSVMKRGYGVIQSPDGKLITDIHQMNVNDTFHVKLKNGELIANVLKKKEGAVDS</sequence>
<accession>A0A1I3AEK0</accession>
<dbReference type="GO" id="GO:0009318">
    <property type="term" value="C:exodeoxyribonuclease VII complex"/>
    <property type="evidence" value="ECO:0007669"/>
    <property type="project" value="UniProtKB-UniRule"/>
</dbReference>
<dbReference type="GO" id="GO:0005737">
    <property type="term" value="C:cytoplasm"/>
    <property type="evidence" value="ECO:0007669"/>
    <property type="project" value="UniProtKB-SubCell"/>
</dbReference>
<reference evidence="10" key="1">
    <citation type="submission" date="2016-10" db="EMBL/GenBank/DDBJ databases">
        <authorList>
            <person name="Varghese N."/>
            <person name="Submissions S."/>
        </authorList>
    </citation>
    <scope>NUCLEOTIDE SEQUENCE [LARGE SCALE GENOMIC DNA]</scope>
    <source>
        <strain evidence="10">Z-7934</strain>
    </source>
</reference>
<evidence type="ECO:0000313" key="10">
    <source>
        <dbReference type="Proteomes" id="UP000199287"/>
    </source>
</evidence>
<dbReference type="GO" id="GO:0003676">
    <property type="term" value="F:nucleic acid binding"/>
    <property type="evidence" value="ECO:0007669"/>
    <property type="project" value="InterPro"/>
</dbReference>
<dbReference type="InterPro" id="IPR012340">
    <property type="entry name" value="NA-bd_OB-fold"/>
</dbReference>
<evidence type="ECO:0000256" key="1">
    <source>
        <dbReference type="ARBA" id="ARBA00022490"/>
    </source>
</evidence>
<evidence type="ECO:0000256" key="4">
    <source>
        <dbReference type="ARBA" id="ARBA00022839"/>
    </source>
</evidence>
<dbReference type="EMBL" id="FOQA01000001">
    <property type="protein sequence ID" value="SFH48360.1"/>
    <property type="molecule type" value="Genomic_DNA"/>
</dbReference>
<dbReference type="SUPFAM" id="SSF50249">
    <property type="entry name" value="Nucleic acid-binding proteins"/>
    <property type="match status" value="1"/>
</dbReference>
<keyword evidence="1 5" id="KW-0963">Cytoplasm</keyword>
<dbReference type="InterPro" id="IPR020579">
    <property type="entry name" value="Exonuc_VII_lsu_C"/>
</dbReference>
<dbReference type="InterPro" id="IPR025824">
    <property type="entry name" value="OB-fold_nuc-bd_dom"/>
</dbReference>
<evidence type="ECO:0000256" key="3">
    <source>
        <dbReference type="ARBA" id="ARBA00022801"/>
    </source>
</evidence>
<evidence type="ECO:0000259" key="8">
    <source>
        <dbReference type="Pfam" id="PF13742"/>
    </source>
</evidence>
<keyword evidence="3 5" id="KW-0378">Hydrolase</keyword>
<comment type="subcellular location">
    <subcellularLocation>
        <location evidence="5 6">Cytoplasm</location>
    </subcellularLocation>
</comment>
<dbReference type="HAMAP" id="MF_00378">
    <property type="entry name" value="Exonuc_7_L"/>
    <property type="match status" value="1"/>
</dbReference>
<evidence type="ECO:0000256" key="2">
    <source>
        <dbReference type="ARBA" id="ARBA00022722"/>
    </source>
</evidence>
<dbReference type="STRING" id="69895.SAMN05192551_101159"/>
<proteinExistence type="inferred from homology"/>
<dbReference type="NCBIfam" id="TIGR00237">
    <property type="entry name" value="xseA"/>
    <property type="match status" value="1"/>
</dbReference>
<protein>
    <recommendedName>
        <fullName evidence="5">Exodeoxyribonuclease 7 large subunit</fullName>
        <ecNumber evidence="5">3.1.11.6</ecNumber>
    </recommendedName>
    <alternativeName>
        <fullName evidence="5">Exodeoxyribonuclease VII large subunit</fullName>
        <shortName evidence="5">Exonuclease VII large subunit</shortName>
    </alternativeName>
</protein>
<evidence type="ECO:0000259" key="7">
    <source>
        <dbReference type="Pfam" id="PF02601"/>
    </source>
</evidence>
<dbReference type="Proteomes" id="UP000199287">
    <property type="component" value="Unassembled WGS sequence"/>
</dbReference>
<evidence type="ECO:0000256" key="6">
    <source>
        <dbReference type="RuleBase" id="RU004355"/>
    </source>
</evidence>
<dbReference type="AlphaFoldDB" id="A0A1I3AEK0"/>
<keyword evidence="4 5" id="KW-0269">Exonuclease</keyword>
<dbReference type="Pfam" id="PF13742">
    <property type="entry name" value="tRNA_anti_2"/>
    <property type="match status" value="1"/>
</dbReference>
<gene>
    <name evidence="5" type="primary">xseA</name>
    <name evidence="9" type="ORF">SAMN05192551_101159</name>
</gene>
<feature type="domain" description="Exonuclease VII large subunit C-terminal" evidence="7">
    <location>
        <begin position="124"/>
        <end position="334"/>
    </location>
</feature>
<feature type="domain" description="OB-fold nucleic acid binding" evidence="8">
    <location>
        <begin position="6"/>
        <end position="101"/>
    </location>
</feature>
<dbReference type="PANTHER" id="PTHR30008">
    <property type="entry name" value="EXODEOXYRIBONUCLEASE 7 LARGE SUBUNIT"/>
    <property type="match status" value="1"/>
</dbReference>
<dbReference type="GO" id="GO:0006308">
    <property type="term" value="P:DNA catabolic process"/>
    <property type="evidence" value="ECO:0007669"/>
    <property type="project" value="UniProtKB-UniRule"/>
</dbReference>
<comment type="similarity">
    <text evidence="5 6">Belongs to the XseA family.</text>
</comment>
<evidence type="ECO:0000256" key="5">
    <source>
        <dbReference type="HAMAP-Rule" id="MF_00378"/>
    </source>
</evidence>
<dbReference type="GO" id="GO:0008855">
    <property type="term" value="F:exodeoxyribonuclease VII activity"/>
    <property type="evidence" value="ECO:0007669"/>
    <property type="project" value="UniProtKB-UniRule"/>
</dbReference>
<comment type="catalytic activity">
    <reaction evidence="5 6">
        <text>Exonucleolytic cleavage in either 5'- to 3'- or 3'- to 5'-direction to yield nucleoside 5'-phosphates.</text>
        <dbReference type="EC" id="3.1.11.6"/>
    </reaction>
</comment>
<dbReference type="Gene3D" id="2.40.50.140">
    <property type="entry name" value="Nucleic acid-binding proteins"/>
    <property type="match status" value="1"/>
</dbReference>
<dbReference type="Pfam" id="PF02601">
    <property type="entry name" value="Exonuc_VII_L"/>
    <property type="match status" value="1"/>
</dbReference>
<keyword evidence="2 5" id="KW-0540">Nuclease</keyword>
<evidence type="ECO:0000313" key="9">
    <source>
        <dbReference type="EMBL" id="SFH48360.1"/>
    </source>
</evidence>
<dbReference type="RefSeq" id="WP_177208711.1">
    <property type="nucleotide sequence ID" value="NZ_FOQA01000001.1"/>
</dbReference>
<comment type="function">
    <text evidence="5">Bidirectionally degrades single-stranded DNA into large acid-insoluble oligonucleotides, which are then degraded further into small acid-soluble oligonucleotides.</text>
</comment>
<name>A0A1I3AEK0_9FIRM</name>